<dbReference type="PROSITE" id="PS50987">
    <property type="entry name" value="HTH_ARSR_2"/>
    <property type="match status" value="1"/>
</dbReference>
<keyword evidence="3" id="KW-0804">Transcription</keyword>
<dbReference type="InterPro" id="IPR051011">
    <property type="entry name" value="Metal_resp_trans_reg"/>
</dbReference>
<feature type="domain" description="HTH arsR-type" evidence="5">
    <location>
        <begin position="6"/>
        <end position="100"/>
    </location>
</feature>
<reference evidence="6 7" key="1">
    <citation type="journal article" date="2020" name="Arch. Microbiol.">
        <title>Bradyrhizobium campsiandrae sp. nov., a nitrogen-fixing bacterial strain isolated from a native leguminous tree from the Amazon adapted to flooded conditions.</title>
        <authorList>
            <person name="Cabral Michel D."/>
            <person name="Martins da Costa E."/>
            <person name="Azarias Guimaraes A."/>
            <person name="Soares de Carvalho T."/>
            <person name="Santos de Castro Caputo P."/>
            <person name="Willems A."/>
            <person name="de Souza Moreira F.M."/>
        </authorList>
    </citation>
    <scope>NUCLEOTIDE SEQUENCE [LARGE SCALE GENOMIC DNA]</scope>
    <source>
        <strain evidence="7">INPA 384B</strain>
    </source>
</reference>
<keyword evidence="7" id="KW-1185">Reference proteome</keyword>
<gene>
    <name evidence="6" type="ORF">HA482_41000</name>
</gene>
<dbReference type="Proteomes" id="UP000639516">
    <property type="component" value="Unassembled WGS sequence"/>
</dbReference>
<proteinExistence type="predicted"/>
<dbReference type="Gene3D" id="1.10.10.10">
    <property type="entry name" value="Winged helix-like DNA-binding domain superfamily/Winged helix DNA-binding domain"/>
    <property type="match status" value="1"/>
</dbReference>
<dbReference type="InterPro" id="IPR011991">
    <property type="entry name" value="ArsR-like_HTH"/>
</dbReference>
<feature type="region of interest" description="Disordered" evidence="4">
    <location>
        <begin position="100"/>
        <end position="119"/>
    </location>
</feature>
<dbReference type="RefSeq" id="WP_188102870.1">
    <property type="nucleotide sequence ID" value="NZ_JAANIH010000029.1"/>
</dbReference>
<dbReference type="Pfam" id="PF01022">
    <property type="entry name" value="HTH_5"/>
    <property type="match status" value="1"/>
</dbReference>
<dbReference type="InterPro" id="IPR018334">
    <property type="entry name" value="ArsR_HTH"/>
</dbReference>
<dbReference type="SUPFAM" id="SSF46785">
    <property type="entry name" value="Winged helix' DNA-binding domain"/>
    <property type="match status" value="1"/>
</dbReference>
<keyword evidence="1" id="KW-0805">Transcription regulation</keyword>
<protein>
    <submittedName>
        <fullName evidence="6">Winged helix-turn-helix transcriptional regulator</fullName>
    </submittedName>
</protein>
<comment type="caution">
    <text evidence="6">The sequence shown here is derived from an EMBL/GenBank/DDBJ whole genome shotgun (WGS) entry which is preliminary data.</text>
</comment>
<accession>A0ABR7UM94</accession>
<dbReference type="EMBL" id="JAATTO010000123">
    <property type="protein sequence ID" value="MBC9984557.1"/>
    <property type="molecule type" value="Genomic_DNA"/>
</dbReference>
<dbReference type="InterPro" id="IPR036388">
    <property type="entry name" value="WH-like_DNA-bd_sf"/>
</dbReference>
<evidence type="ECO:0000256" key="2">
    <source>
        <dbReference type="ARBA" id="ARBA00023125"/>
    </source>
</evidence>
<dbReference type="PROSITE" id="PS00846">
    <property type="entry name" value="HTH_ARSR_1"/>
    <property type="match status" value="1"/>
</dbReference>
<sequence length="119" mass="13212">MARSSLDEDQATELADIFRVLGEPNRLRIAVICLGEPLCVTDIAECAGLSAALVSHHLRLLKAARFVQAKRRGKQVFYGTLDDRVRCVIRDMVGHVGGDTAALKKEKQGNKRQTLRKKK</sequence>
<dbReference type="PANTHER" id="PTHR43132">
    <property type="entry name" value="ARSENICAL RESISTANCE OPERON REPRESSOR ARSR-RELATED"/>
    <property type="match status" value="1"/>
</dbReference>
<name>A0ABR7UM94_9BRAD</name>
<dbReference type="InterPro" id="IPR001845">
    <property type="entry name" value="HTH_ArsR_DNA-bd_dom"/>
</dbReference>
<dbReference type="PRINTS" id="PR00778">
    <property type="entry name" value="HTHARSR"/>
</dbReference>
<evidence type="ECO:0000259" key="5">
    <source>
        <dbReference type="PROSITE" id="PS50987"/>
    </source>
</evidence>
<dbReference type="InterPro" id="IPR036390">
    <property type="entry name" value="WH_DNA-bd_sf"/>
</dbReference>
<dbReference type="SMART" id="SM00418">
    <property type="entry name" value="HTH_ARSR"/>
    <property type="match status" value="1"/>
</dbReference>
<dbReference type="NCBIfam" id="NF033788">
    <property type="entry name" value="HTH_metalloreg"/>
    <property type="match status" value="1"/>
</dbReference>
<evidence type="ECO:0000256" key="4">
    <source>
        <dbReference type="SAM" id="MobiDB-lite"/>
    </source>
</evidence>
<evidence type="ECO:0000256" key="3">
    <source>
        <dbReference type="ARBA" id="ARBA00023163"/>
    </source>
</evidence>
<dbReference type="CDD" id="cd00090">
    <property type="entry name" value="HTH_ARSR"/>
    <property type="match status" value="1"/>
</dbReference>
<dbReference type="PANTHER" id="PTHR43132:SF6">
    <property type="entry name" value="HTH-TYPE TRANSCRIPTIONAL REPRESSOR CZRA"/>
    <property type="match status" value="1"/>
</dbReference>
<evidence type="ECO:0000256" key="1">
    <source>
        <dbReference type="ARBA" id="ARBA00023015"/>
    </source>
</evidence>
<evidence type="ECO:0000313" key="7">
    <source>
        <dbReference type="Proteomes" id="UP000639516"/>
    </source>
</evidence>
<organism evidence="6 7">
    <name type="scientific">Bradyrhizobium campsiandrae</name>
    <dbReference type="NCBI Taxonomy" id="1729892"/>
    <lineage>
        <taxon>Bacteria</taxon>
        <taxon>Pseudomonadati</taxon>
        <taxon>Pseudomonadota</taxon>
        <taxon>Alphaproteobacteria</taxon>
        <taxon>Hyphomicrobiales</taxon>
        <taxon>Nitrobacteraceae</taxon>
        <taxon>Bradyrhizobium</taxon>
    </lineage>
</organism>
<evidence type="ECO:0000313" key="6">
    <source>
        <dbReference type="EMBL" id="MBC9984557.1"/>
    </source>
</evidence>
<keyword evidence="2" id="KW-0238">DNA-binding</keyword>